<gene>
    <name evidence="2" type="ORF">GCM10011340_00390</name>
</gene>
<evidence type="ECO:0000313" key="2">
    <source>
        <dbReference type="EMBL" id="GHE50463.1"/>
    </source>
</evidence>
<keyword evidence="1" id="KW-1133">Transmembrane helix</keyword>
<comment type="caution">
    <text evidence="2">The sequence shown here is derived from an EMBL/GenBank/DDBJ whole genome shotgun (WGS) entry which is preliminary data.</text>
</comment>
<keyword evidence="1" id="KW-0472">Membrane</keyword>
<keyword evidence="3" id="KW-1185">Reference proteome</keyword>
<feature type="transmembrane region" description="Helical" evidence="1">
    <location>
        <begin position="7"/>
        <end position="24"/>
    </location>
</feature>
<reference evidence="3" key="1">
    <citation type="journal article" date="2019" name="Int. J. Syst. Evol. Microbiol.">
        <title>The Global Catalogue of Microorganisms (GCM) 10K type strain sequencing project: providing services to taxonomists for standard genome sequencing and annotation.</title>
        <authorList>
            <consortium name="The Broad Institute Genomics Platform"/>
            <consortium name="The Broad Institute Genome Sequencing Center for Infectious Disease"/>
            <person name="Wu L."/>
            <person name="Ma J."/>
        </authorList>
    </citation>
    <scope>NUCLEOTIDE SEQUENCE [LARGE SCALE GENOMIC DNA]</scope>
    <source>
        <strain evidence="3">CGMCC 1.15111</strain>
    </source>
</reference>
<protein>
    <submittedName>
        <fullName evidence="2">Uncharacterized protein</fullName>
    </submittedName>
</protein>
<keyword evidence="1" id="KW-0812">Transmembrane</keyword>
<evidence type="ECO:0000256" key="1">
    <source>
        <dbReference type="SAM" id="Phobius"/>
    </source>
</evidence>
<accession>A0ABQ3I375</accession>
<sequence length="175" mass="18965">MNRKTKIVIGLVAFVAVVSLYLYLGGLNSVEYSVESVADYHLVGTPFKGEGDSPEIEAAFVEARGYVESGSISGILTIVHYQDTTLAEGELKMFIGVKLNEGASDIPEHYQRMTIPATNAVRASISAHNVVMPSPSTIEGNIKATAKDNGLELQNFTVEQYVSENLLLIDMPVKQ</sequence>
<dbReference type="EMBL" id="BNAG01000001">
    <property type="protein sequence ID" value="GHE50463.1"/>
    <property type="molecule type" value="Genomic_DNA"/>
</dbReference>
<dbReference type="RefSeq" id="WP_189628170.1">
    <property type="nucleotide sequence ID" value="NZ_BNAG01000001.1"/>
</dbReference>
<evidence type="ECO:0000313" key="3">
    <source>
        <dbReference type="Proteomes" id="UP000658258"/>
    </source>
</evidence>
<name>A0ABQ3I375_9BACT</name>
<proteinExistence type="predicted"/>
<organism evidence="2 3">
    <name type="scientific">Roseivirga thermotolerans</name>
    <dbReference type="NCBI Taxonomy" id="1758176"/>
    <lineage>
        <taxon>Bacteria</taxon>
        <taxon>Pseudomonadati</taxon>
        <taxon>Bacteroidota</taxon>
        <taxon>Cytophagia</taxon>
        <taxon>Cytophagales</taxon>
        <taxon>Roseivirgaceae</taxon>
        <taxon>Roseivirga</taxon>
    </lineage>
</organism>
<dbReference type="Proteomes" id="UP000658258">
    <property type="component" value="Unassembled WGS sequence"/>
</dbReference>